<dbReference type="PANTHER" id="PTHR17630:SF44">
    <property type="entry name" value="PROTEIN AIM2"/>
    <property type="match status" value="1"/>
</dbReference>
<sequence>MSFLSFSPCCVKGGILPGVPRGDYDTSTLKKVGGYHVNSSDGMIGDGKVALVIFADIFGLQVPNCQILADGFSDELKCHVFVPDYIPNPPPNSAFTQVAKTFPEEYANRPWYISLIEWIKTIFKAWKWIPTFLFQGNQIRLAQAAVDNLITEGYTTIMSIGYCRGATILEYLLSSSSNVIQCAVLCHPEPKPRLYNHINRPTIWNIPDHDTFFKSNEVDILKRIMGKKVKDQGLEFECFVHKDTVHGFANRPTLDHEATKIAFEKVNNDAIEFFKRHLLQ</sequence>
<organism evidence="2 3">
    <name type="scientific">Kwoniella shivajii</name>
    <dbReference type="NCBI Taxonomy" id="564305"/>
    <lineage>
        <taxon>Eukaryota</taxon>
        <taxon>Fungi</taxon>
        <taxon>Dikarya</taxon>
        <taxon>Basidiomycota</taxon>
        <taxon>Agaricomycotina</taxon>
        <taxon>Tremellomycetes</taxon>
        <taxon>Tremellales</taxon>
        <taxon>Cryptococcaceae</taxon>
        <taxon>Kwoniella</taxon>
    </lineage>
</organism>
<reference evidence="2 3" key="1">
    <citation type="submission" date="2024-01" db="EMBL/GenBank/DDBJ databases">
        <title>Comparative genomics of Cryptococcus and Kwoniella reveals pathogenesis evolution and contrasting modes of karyotype evolution via chromosome fusion or intercentromeric recombination.</title>
        <authorList>
            <person name="Coelho M.A."/>
            <person name="David-Palma M."/>
            <person name="Shea T."/>
            <person name="Bowers K."/>
            <person name="McGinley-Smith S."/>
            <person name="Mohammad A.W."/>
            <person name="Gnirke A."/>
            <person name="Yurkov A.M."/>
            <person name="Nowrousian M."/>
            <person name="Sun S."/>
            <person name="Cuomo C.A."/>
            <person name="Heitman J."/>
        </authorList>
    </citation>
    <scope>NUCLEOTIDE SEQUENCE [LARGE SCALE GENOMIC DNA]</scope>
    <source>
        <strain evidence="2">CBS 11374</strain>
    </source>
</reference>
<proteinExistence type="predicted"/>
<keyword evidence="3" id="KW-1185">Reference proteome</keyword>
<dbReference type="Proteomes" id="UP001329825">
    <property type="component" value="Chromosome 9"/>
</dbReference>
<evidence type="ECO:0000259" key="1">
    <source>
        <dbReference type="Pfam" id="PF01738"/>
    </source>
</evidence>
<dbReference type="SUPFAM" id="SSF53474">
    <property type="entry name" value="alpha/beta-Hydrolases"/>
    <property type="match status" value="1"/>
</dbReference>
<evidence type="ECO:0000313" key="3">
    <source>
        <dbReference type="Proteomes" id="UP001329825"/>
    </source>
</evidence>
<dbReference type="GeneID" id="87958682"/>
<dbReference type="EMBL" id="CP141889">
    <property type="protein sequence ID" value="WRT69564.1"/>
    <property type="molecule type" value="Genomic_DNA"/>
</dbReference>
<protein>
    <recommendedName>
        <fullName evidence="1">Dienelactone hydrolase domain-containing protein</fullName>
    </recommendedName>
</protein>
<feature type="domain" description="Dienelactone hydrolase" evidence="1">
    <location>
        <begin position="143"/>
        <end position="277"/>
    </location>
</feature>
<dbReference type="InterPro" id="IPR002925">
    <property type="entry name" value="Dienelactn_hydro"/>
</dbReference>
<dbReference type="InterPro" id="IPR029058">
    <property type="entry name" value="AB_hydrolase_fold"/>
</dbReference>
<dbReference type="RefSeq" id="XP_062794303.1">
    <property type="nucleotide sequence ID" value="XM_062938252.1"/>
</dbReference>
<dbReference type="Pfam" id="PF01738">
    <property type="entry name" value="DLH"/>
    <property type="match status" value="1"/>
</dbReference>
<accession>A0ABZ1D6A4</accession>
<dbReference type="Gene3D" id="3.40.50.1820">
    <property type="entry name" value="alpha/beta hydrolase"/>
    <property type="match status" value="1"/>
</dbReference>
<gene>
    <name evidence="2" type="ORF">IL334_006552</name>
</gene>
<evidence type="ECO:0000313" key="2">
    <source>
        <dbReference type="EMBL" id="WRT69564.1"/>
    </source>
</evidence>
<name>A0ABZ1D6A4_9TREE</name>
<dbReference type="PANTHER" id="PTHR17630">
    <property type="entry name" value="DIENELACTONE HYDROLASE"/>
    <property type="match status" value="1"/>
</dbReference>